<dbReference type="AlphaFoldDB" id="A0A087BN80"/>
<dbReference type="InterPro" id="IPR010310">
    <property type="entry name" value="T7SS_ESAT-6-like"/>
</dbReference>
<gene>
    <name evidence="2" type="ORF">BMIN_0375</name>
</gene>
<dbReference type="eggNOG" id="COG4842">
    <property type="taxonomic scope" value="Bacteria"/>
</dbReference>
<dbReference type="STRING" id="1693.BMIN_0375"/>
<name>A0A087BN80_9BIFI</name>
<dbReference type="EMBL" id="JGZD01000009">
    <property type="protein sequence ID" value="KFI72480.1"/>
    <property type="molecule type" value="Genomic_DNA"/>
</dbReference>
<comment type="caution">
    <text evidence="2">The sequence shown here is derived from an EMBL/GenBank/DDBJ whole genome shotgun (WGS) entry which is preliminary data.</text>
</comment>
<organism evidence="2 3">
    <name type="scientific">Bifidobacterium minimum</name>
    <dbReference type="NCBI Taxonomy" id="1693"/>
    <lineage>
        <taxon>Bacteria</taxon>
        <taxon>Bacillati</taxon>
        <taxon>Actinomycetota</taxon>
        <taxon>Actinomycetes</taxon>
        <taxon>Bifidobacteriales</taxon>
        <taxon>Bifidobacteriaceae</taxon>
        <taxon>Bifidobacterium</taxon>
    </lineage>
</organism>
<dbReference type="SUPFAM" id="SSF140453">
    <property type="entry name" value="EsxAB dimer-like"/>
    <property type="match status" value="1"/>
</dbReference>
<dbReference type="Pfam" id="PF06013">
    <property type="entry name" value="WXG100"/>
    <property type="match status" value="1"/>
</dbReference>
<evidence type="ECO:0000313" key="3">
    <source>
        <dbReference type="Proteomes" id="UP000029014"/>
    </source>
</evidence>
<reference evidence="2 3" key="1">
    <citation type="submission" date="2014-03" db="EMBL/GenBank/DDBJ databases">
        <title>Genomics of Bifidobacteria.</title>
        <authorList>
            <person name="Ventura M."/>
            <person name="Milani C."/>
            <person name="Lugli G.A."/>
        </authorList>
    </citation>
    <scope>NUCLEOTIDE SEQUENCE [LARGE SCALE GENOMIC DNA]</scope>
    <source>
        <strain evidence="2 3">LMG 11592</strain>
    </source>
</reference>
<comment type="similarity">
    <text evidence="1">Belongs to the WXG100 family.</text>
</comment>
<dbReference type="NCBIfam" id="TIGR03930">
    <property type="entry name" value="WXG100_ESAT6"/>
    <property type="match status" value="1"/>
</dbReference>
<evidence type="ECO:0000313" key="2">
    <source>
        <dbReference type="EMBL" id="KFI72480.1"/>
    </source>
</evidence>
<proteinExistence type="inferred from homology"/>
<evidence type="ECO:0000256" key="1">
    <source>
        <dbReference type="RuleBase" id="RU362001"/>
    </source>
</evidence>
<dbReference type="RefSeq" id="WP_022860506.1">
    <property type="nucleotide sequence ID" value="NZ_JGZD01000009.1"/>
</dbReference>
<dbReference type="InterPro" id="IPR036689">
    <property type="entry name" value="ESAT-6-like_sf"/>
</dbReference>
<dbReference type="Gene3D" id="1.10.287.1060">
    <property type="entry name" value="ESAT-6-like"/>
    <property type="match status" value="1"/>
</dbReference>
<dbReference type="Proteomes" id="UP000029014">
    <property type="component" value="Unassembled WGS sequence"/>
</dbReference>
<protein>
    <recommendedName>
        <fullName evidence="1">ESAT-6-like protein</fullName>
    </recommendedName>
</protein>
<keyword evidence="3" id="KW-1185">Reference proteome</keyword>
<accession>A0A087BN80</accession>
<sequence>MAQYQVDSEHILSSSAAVNSSISSIRDAVNGMYANLADLQSVWRGGAATQFTAVVEQWRSAQQHMERSLESIQQALVQASDVYSHAETQASQLFSQS</sequence>